<dbReference type="HOGENOM" id="CLU_2887920_0_0_1"/>
<proteinExistence type="predicted"/>
<reference evidence="1" key="1">
    <citation type="journal article" date="2012" name="Nature">
        <title>The oyster genome reveals stress adaptation and complexity of shell formation.</title>
        <authorList>
            <person name="Zhang G."/>
            <person name="Fang X."/>
            <person name="Guo X."/>
            <person name="Li L."/>
            <person name="Luo R."/>
            <person name="Xu F."/>
            <person name="Yang P."/>
            <person name="Zhang L."/>
            <person name="Wang X."/>
            <person name="Qi H."/>
            <person name="Xiong Z."/>
            <person name="Que H."/>
            <person name="Xie Y."/>
            <person name="Holland P.W."/>
            <person name="Paps J."/>
            <person name="Zhu Y."/>
            <person name="Wu F."/>
            <person name="Chen Y."/>
            <person name="Wang J."/>
            <person name="Peng C."/>
            <person name="Meng J."/>
            <person name="Yang L."/>
            <person name="Liu J."/>
            <person name="Wen B."/>
            <person name="Zhang N."/>
            <person name="Huang Z."/>
            <person name="Zhu Q."/>
            <person name="Feng Y."/>
            <person name="Mount A."/>
            <person name="Hedgecock D."/>
            <person name="Xu Z."/>
            <person name="Liu Y."/>
            <person name="Domazet-Loso T."/>
            <person name="Du Y."/>
            <person name="Sun X."/>
            <person name="Zhang S."/>
            <person name="Liu B."/>
            <person name="Cheng P."/>
            <person name="Jiang X."/>
            <person name="Li J."/>
            <person name="Fan D."/>
            <person name="Wang W."/>
            <person name="Fu W."/>
            <person name="Wang T."/>
            <person name="Wang B."/>
            <person name="Zhang J."/>
            <person name="Peng Z."/>
            <person name="Li Y."/>
            <person name="Li N."/>
            <person name="Wang J."/>
            <person name="Chen M."/>
            <person name="He Y."/>
            <person name="Tan F."/>
            <person name="Song X."/>
            <person name="Zheng Q."/>
            <person name="Huang R."/>
            <person name="Yang H."/>
            <person name="Du X."/>
            <person name="Chen L."/>
            <person name="Yang M."/>
            <person name="Gaffney P.M."/>
            <person name="Wang S."/>
            <person name="Luo L."/>
            <person name="She Z."/>
            <person name="Ming Y."/>
            <person name="Huang W."/>
            <person name="Zhang S."/>
            <person name="Huang B."/>
            <person name="Zhang Y."/>
            <person name="Qu T."/>
            <person name="Ni P."/>
            <person name="Miao G."/>
            <person name="Wang J."/>
            <person name="Wang Q."/>
            <person name="Steinberg C.E."/>
            <person name="Wang H."/>
            <person name="Li N."/>
            <person name="Qian L."/>
            <person name="Zhang G."/>
            <person name="Li Y."/>
            <person name="Yang H."/>
            <person name="Liu X."/>
            <person name="Wang J."/>
            <person name="Yin Y."/>
            <person name="Wang J."/>
        </authorList>
    </citation>
    <scope>NUCLEOTIDE SEQUENCE [LARGE SCALE GENOMIC DNA]</scope>
    <source>
        <strain evidence="1">05x7-T-G4-1.051#20</strain>
    </source>
</reference>
<accession>K1QR31</accession>
<sequence length="63" mass="6970">MGGPVALRSSSFGANLQLHRLNASVFWQGKGGMRWKQVCPKDEAATIRVYPIRHGCLIRGDKC</sequence>
<evidence type="ECO:0000313" key="1">
    <source>
        <dbReference type="EMBL" id="EKC39422.1"/>
    </source>
</evidence>
<dbReference type="AlphaFoldDB" id="K1QR31"/>
<dbReference type="InParanoid" id="K1QR31"/>
<name>K1QR31_MAGGI</name>
<organism evidence="1">
    <name type="scientific">Magallana gigas</name>
    <name type="common">Pacific oyster</name>
    <name type="synonym">Crassostrea gigas</name>
    <dbReference type="NCBI Taxonomy" id="29159"/>
    <lineage>
        <taxon>Eukaryota</taxon>
        <taxon>Metazoa</taxon>
        <taxon>Spiralia</taxon>
        <taxon>Lophotrochozoa</taxon>
        <taxon>Mollusca</taxon>
        <taxon>Bivalvia</taxon>
        <taxon>Autobranchia</taxon>
        <taxon>Pteriomorphia</taxon>
        <taxon>Ostreida</taxon>
        <taxon>Ostreoidea</taxon>
        <taxon>Ostreidae</taxon>
        <taxon>Magallana</taxon>
    </lineage>
</organism>
<dbReference type="EMBL" id="JH817384">
    <property type="protein sequence ID" value="EKC39422.1"/>
    <property type="molecule type" value="Genomic_DNA"/>
</dbReference>
<protein>
    <submittedName>
        <fullName evidence="1">Uncharacterized protein</fullName>
    </submittedName>
</protein>
<gene>
    <name evidence="1" type="ORF">CGI_10003429</name>
</gene>